<organism evidence="1">
    <name type="scientific">Anguilla anguilla</name>
    <name type="common">European freshwater eel</name>
    <name type="synonym">Muraena anguilla</name>
    <dbReference type="NCBI Taxonomy" id="7936"/>
    <lineage>
        <taxon>Eukaryota</taxon>
        <taxon>Metazoa</taxon>
        <taxon>Chordata</taxon>
        <taxon>Craniata</taxon>
        <taxon>Vertebrata</taxon>
        <taxon>Euteleostomi</taxon>
        <taxon>Actinopterygii</taxon>
        <taxon>Neopterygii</taxon>
        <taxon>Teleostei</taxon>
        <taxon>Anguilliformes</taxon>
        <taxon>Anguillidae</taxon>
        <taxon>Anguilla</taxon>
    </lineage>
</organism>
<name>A0A0E9WFJ4_ANGAN</name>
<evidence type="ECO:0000313" key="1">
    <source>
        <dbReference type="EMBL" id="JAH88325.1"/>
    </source>
</evidence>
<dbReference type="AlphaFoldDB" id="A0A0E9WFJ4"/>
<reference evidence="1" key="1">
    <citation type="submission" date="2014-11" db="EMBL/GenBank/DDBJ databases">
        <authorList>
            <person name="Amaro Gonzalez C."/>
        </authorList>
    </citation>
    <scope>NUCLEOTIDE SEQUENCE</scope>
</reference>
<protein>
    <submittedName>
        <fullName evidence="1">Uncharacterized protein</fullName>
    </submittedName>
</protein>
<sequence length="49" mass="5724">MSLCQDKYSLLRVNTEAIYNKTILLSTIILQVCREIQDMVQTIPYISFL</sequence>
<reference evidence="1" key="2">
    <citation type="journal article" date="2015" name="Fish Shellfish Immunol.">
        <title>Early steps in the European eel (Anguilla anguilla)-Vibrio vulnificus interaction in the gills: Role of the RtxA13 toxin.</title>
        <authorList>
            <person name="Callol A."/>
            <person name="Pajuelo D."/>
            <person name="Ebbesson L."/>
            <person name="Teles M."/>
            <person name="MacKenzie S."/>
            <person name="Amaro C."/>
        </authorList>
    </citation>
    <scope>NUCLEOTIDE SEQUENCE</scope>
</reference>
<accession>A0A0E9WFJ4</accession>
<dbReference type="EMBL" id="GBXM01020252">
    <property type="protein sequence ID" value="JAH88325.1"/>
    <property type="molecule type" value="Transcribed_RNA"/>
</dbReference>
<proteinExistence type="predicted"/>